<proteinExistence type="predicted"/>
<dbReference type="AlphaFoldDB" id="A0A1F8FAR8"/>
<organism evidence="1 2">
    <name type="scientific">Candidatus Yanofskybacteria bacterium RIFCSPHIGHO2_02_FULL_41_11</name>
    <dbReference type="NCBI Taxonomy" id="1802675"/>
    <lineage>
        <taxon>Bacteria</taxon>
        <taxon>Candidatus Yanofskyibacteriota</taxon>
    </lineage>
</organism>
<dbReference type="SUPFAM" id="SSF51905">
    <property type="entry name" value="FAD/NAD(P)-binding domain"/>
    <property type="match status" value="1"/>
</dbReference>
<sequence length="709" mass="79140">MGVETSKIEQPKTESQPENVFEVYREKLMEGRVGALIKVVLSDPSTRTRFYQLFEDKGILESAGMDMEDISQKATPLIVTMMRDTSLRGLLMDAILGDMRSKSNVLKEAIEEKEEGAMVFNRLIIGTGVHGAIFNNTLTRKDLTSKDITVDRGDKISGNFSTKGFISTNTRNQPHTGDIPNYELKKGNMNFFGKEASVQLPFIEPELFTPGDTIAQVATANQFLSNGEILFNTQIDRVFLPEDDPDSDKWPATYKVHFEDGSFVFAEEVIITTGLGDIEYPRQFDAETMKIVRRDSRISPEGVPPGIMTYEEFAEFVTDSPTPLRHFAGKKVDVAGGGDGASTVIEELLRYGKRKSYKLDVAQTGTPSKIHWAGQKIKDSRQYRSLLSNERYLMLAQDMPLSEEDLEAYDESTRKELERKIEPKDGYLVQIRDSDDLSKGKYRVTYMNPEDKSVEESYTDFVVLAAGYRNKIASLFGKETNPFDNSEESEAVTGELNDVPVPVAVKLKGQRIYAAGPAAIGKVLKDAELELASLSGLQPAKYFQSVAIATFGPRTEKLAEILAQEPHEELKPFSHENPGLEIRTSQEESQQYVVEAEAHKKYDENMMADVKIKTAIGAIFENCNLVSSDIKNLEVVIQKNPKDKNSALISFRPNITQAEKVVEILVSEGLAEDLVNSATQGRWKTIISVPFSKNGTVKIPEINLIREKA</sequence>
<name>A0A1F8FAR8_9BACT</name>
<evidence type="ECO:0000313" key="2">
    <source>
        <dbReference type="Proteomes" id="UP000177167"/>
    </source>
</evidence>
<comment type="caution">
    <text evidence="1">The sequence shown here is derived from an EMBL/GenBank/DDBJ whole genome shotgun (WGS) entry which is preliminary data.</text>
</comment>
<dbReference type="Proteomes" id="UP000177167">
    <property type="component" value="Unassembled WGS sequence"/>
</dbReference>
<dbReference type="Gene3D" id="3.50.50.60">
    <property type="entry name" value="FAD/NAD(P)-binding domain"/>
    <property type="match status" value="1"/>
</dbReference>
<reference evidence="1 2" key="1">
    <citation type="journal article" date="2016" name="Nat. Commun.">
        <title>Thousands of microbial genomes shed light on interconnected biogeochemical processes in an aquifer system.</title>
        <authorList>
            <person name="Anantharaman K."/>
            <person name="Brown C.T."/>
            <person name="Hug L.A."/>
            <person name="Sharon I."/>
            <person name="Castelle C.J."/>
            <person name="Probst A.J."/>
            <person name="Thomas B.C."/>
            <person name="Singh A."/>
            <person name="Wilkins M.J."/>
            <person name="Karaoz U."/>
            <person name="Brodie E.L."/>
            <person name="Williams K.H."/>
            <person name="Hubbard S.S."/>
            <person name="Banfield J.F."/>
        </authorList>
    </citation>
    <scope>NUCLEOTIDE SEQUENCE [LARGE SCALE GENOMIC DNA]</scope>
</reference>
<accession>A0A1F8FAR8</accession>
<protein>
    <recommendedName>
        <fullName evidence="3">FAD/NAD(P)-binding domain-containing protein</fullName>
    </recommendedName>
</protein>
<evidence type="ECO:0000313" key="1">
    <source>
        <dbReference type="EMBL" id="OGN10291.1"/>
    </source>
</evidence>
<dbReference type="EMBL" id="MGJP01000011">
    <property type="protein sequence ID" value="OGN10291.1"/>
    <property type="molecule type" value="Genomic_DNA"/>
</dbReference>
<gene>
    <name evidence="1" type="ORF">A3J46_00665</name>
</gene>
<dbReference type="InterPro" id="IPR036188">
    <property type="entry name" value="FAD/NAD-bd_sf"/>
</dbReference>
<evidence type="ECO:0008006" key="3">
    <source>
        <dbReference type="Google" id="ProtNLM"/>
    </source>
</evidence>